<dbReference type="Proteomes" id="UP001500618">
    <property type="component" value="Unassembled WGS sequence"/>
</dbReference>
<keyword evidence="1" id="KW-0472">Membrane</keyword>
<proteinExistence type="predicted"/>
<organism evidence="2 3">
    <name type="scientific">Fodinicola feengrottensis</name>
    <dbReference type="NCBI Taxonomy" id="435914"/>
    <lineage>
        <taxon>Bacteria</taxon>
        <taxon>Bacillati</taxon>
        <taxon>Actinomycetota</taxon>
        <taxon>Actinomycetes</taxon>
        <taxon>Mycobacteriales</taxon>
        <taxon>Fodinicola</taxon>
    </lineage>
</organism>
<keyword evidence="1" id="KW-1133">Transmembrane helix</keyword>
<dbReference type="RefSeq" id="WP_344311080.1">
    <property type="nucleotide sequence ID" value="NZ_BAAANY010000009.1"/>
</dbReference>
<evidence type="ECO:0000313" key="3">
    <source>
        <dbReference type="Proteomes" id="UP001500618"/>
    </source>
</evidence>
<keyword evidence="3" id="KW-1185">Reference proteome</keyword>
<evidence type="ECO:0000256" key="1">
    <source>
        <dbReference type="SAM" id="Phobius"/>
    </source>
</evidence>
<name>A0ABN2H1R0_9ACTN</name>
<gene>
    <name evidence="2" type="ORF">GCM10009765_32160</name>
</gene>
<feature type="transmembrane region" description="Helical" evidence="1">
    <location>
        <begin position="55"/>
        <end position="77"/>
    </location>
</feature>
<accession>A0ABN2H1R0</accession>
<reference evidence="2 3" key="1">
    <citation type="journal article" date="2019" name="Int. J. Syst. Evol. Microbiol.">
        <title>The Global Catalogue of Microorganisms (GCM) 10K type strain sequencing project: providing services to taxonomists for standard genome sequencing and annotation.</title>
        <authorList>
            <consortium name="The Broad Institute Genomics Platform"/>
            <consortium name="The Broad Institute Genome Sequencing Center for Infectious Disease"/>
            <person name="Wu L."/>
            <person name="Ma J."/>
        </authorList>
    </citation>
    <scope>NUCLEOTIDE SEQUENCE [LARGE SCALE GENOMIC DNA]</scope>
    <source>
        <strain evidence="2 3">JCM 14718</strain>
    </source>
</reference>
<keyword evidence="1" id="KW-0812">Transmembrane</keyword>
<comment type="caution">
    <text evidence="2">The sequence shown here is derived from an EMBL/GenBank/DDBJ whole genome shotgun (WGS) entry which is preliminary data.</text>
</comment>
<dbReference type="EMBL" id="BAAANY010000009">
    <property type="protein sequence ID" value="GAA1680523.1"/>
    <property type="molecule type" value="Genomic_DNA"/>
</dbReference>
<evidence type="ECO:0000313" key="2">
    <source>
        <dbReference type="EMBL" id="GAA1680523.1"/>
    </source>
</evidence>
<feature type="transmembrane region" description="Helical" evidence="1">
    <location>
        <begin position="12"/>
        <end position="35"/>
    </location>
</feature>
<evidence type="ECO:0008006" key="4">
    <source>
        <dbReference type="Google" id="ProtNLM"/>
    </source>
</evidence>
<sequence length="188" mass="19751">MNPRADRANRIVLALLGFVLLVAGAAGIAAGLFLFGNDALLPAEATTFIAANHSWFWPAVVAAAVLLALLGLLWVTAQLASDRVSRLELASDPAAGSTMLLTRAILDAVGNEIADYAGVWRATARLTGRPAHPRLVLKVTVEPGADLGAVRRQVESEAIAHVRMALETDIQVRLEFTVAGGTPVRAVS</sequence>
<protein>
    <recommendedName>
        <fullName evidence="4">Alkaline shock response membrane anchor protein AmaP</fullName>
    </recommendedName>
</protein>